<evidence type="ECO:0000313" key="5">
    <source>
        <dbReference type="Proteomes" id="UP001371456"/>
    </source>
</evidence>
<dbReference type="EMBL" id="JBANQN010000007">
    <property type="protein sequence ID" value="KAK6784456.1"/>
    <property type="molecule type" value="Genomic_DNA"/>
</dbReference>
<dbReference type="Pfam" id="PF03195">
    <property type="entry name" value="LOB"/>
    <property type="match status" value="1"/>
</dbReference>
<sequence>MNVDIMFITTCAACKHQRKKCEPNCQLAPYFPSTKDEDFQNVNRLFGVNNTIKHLNSVADDQRAKLVETLILEAKIRKENPVHGCLAIERKLRAEIEALEKELEMVQNNISFCKKMSMLQMTKQHLEEELDRSSLALVSPFDDAHSMTRRGSHIVMDRRWSYLAGQLRTLVERITLFKGYHLWHDAQ</sequence>
<dbReference type="PROSITE" id="PS50891">
    <property type="entry name" value="LOB"/>
    <property type="match status" value="1"/>
</dbReference>
<keyword evidence="5" id="KW-1185">Reference proteome</keyword>
<dbReference type="PANTHER" id="PTHR31301">
    <property type="entry name" value="LOB DOMAIN-CONTAINING PROTEIN 4-RELATED"/>
    <property type="match status" value="1"/>
</dbReference>
<comment type="similarity">
    <text evidence="1">Belongs to the LOB domain-containing protein family.</text>
</comment>
<accession>A0AAN8TFH2</accession>
<evidence type="ECO:0000259" key="3">
    <source>
        <dbReference type="PROSITE" id="PS50891"/>
    </source>
</evidence>
<evidence type="ECO:0000256" key="1">
    <source>
        <dbReference type="ARBA" id="ARBA00005474"/>
    </source>
</evidence>
<comment type="caution">
    <text evidence="4">The sequence shown here is derived from an EMBL/GenBank/DDBJ whole genome shotgun (WGS) entry which is preliminary data.</text>
</comment>
<evidence type="ECO:0000313" key="4">
    <source>
        <dbReference type="EMBL" id="KAK6784456.1"/>
    </source>
</evidence>
<dbReference type="Proteomes" id="UP001371456">
    <property type="component" value="Unassembled WGS sequence"/>
</dbReference>
<dbReference type="InterPro" id="IPR004883">
    <property type="entry name" value="LOB"/>
</dbReference>
<dbReference type="AlphaFoldDB" id="A0AAN8TFH2"/>
<reference evidence="4 5" key="1">
    <citation type="submission" date="2024-02" db="EMBL/GenBank/DDBJ databases">
        <title>de novo genome assembly of Solanum bulbocastanum strain 11H21.</title>
        <authorList>
            <person name="Hosaka A.J."/>
        </authorList>
    </citation>
    <scope>NUCLEOTIDE SEQUENCE [LARGE SCALE GENOMIC DNA]</scope>
    <source>
        <tissue evidence="4">Young leaves</tissue>
    </source>
</reference>
<evidence type="ECO:0000256" key="2">
    <source>
        <dbReference type="SAM" id="Coils"/>
    </source>
</evidence>
<feature type="domain" description="LOB" evidence="3">
    <location>
        <begin position="9"/>
        <end position="110"/>
    </location>
</feature>
<protein>
    <recommendedName>
        <fullName evidence="3">LOB domain-containing protein</fullName>
    </recommendedName>
</protein>
<keyword evidence="2" id="KW-0175">Coiled coil</keyword>
<gene>
    <name evidence="4" type="ORF">RDI58_017911</name>
</gene>
<organism evidence="4 5">
    <name type="scientific">Solanum bulbocastanum</name>
    <name type="common">Wild potato</name>
    <dbReference type="NCBI Taxonomy" id="147425"/>
    <lineage>
        <taxon>Eukaryota</taxon>
        <taxon>Viridiplantae</taxon>
        <taxon>Streptophyta</taxon>
        <taxon>Embryophyta</taxon>
        <taxon>Tracheophyta</taxon>
        <taxon>Spermatophyta</taxon>
        <taxon>Magnoliopsida</taxon>
        <taxon>eudicotyledons</taxon>
        <taxon>Gunneridae</taxon>
        <taxon>Pentapetalae</taxon>
        <taxon>asterids</taxon>
        <taxon>lamiids</taxon>
        <taxon>Solanales</taxon>
        <taxon>Solanaceae</taxon>
        <taxon>Solanoideae</taxon>
        <taxon>Solaneae</taxon>
        <taxon>Solanum</taxon>
    </lineage>
</organism>
<dbReference type="PANTHER" id="PTHR31301:SF103">
    <property type="entry name" value="LOB DOMAIN-CONTAINING PROTEIN 5-RELATED"/>
    <property type="match status" value="1"/>
</dbReference>
<feature type="coiled-coil region" evidence="2">
    <location>
        <begin position="89"/>
        <end position="116"/>
    </location>
</feature>
<name>A0AAN8TFH2_SOLBU</name>
<proteinExistence type="inferred from homology"/>